<dbReference type="Proteomes" id="UP000236723">
    <property type="component" value="Unassembled WGS sequence"/>
</dbReference>
<evidence type="ECO:0000313" key="2">
    <source>
        <dbReference type="EMBL" id="SEG59510.1"/>
    </source>
</evidence>
<dbReference type="PROSITE" id="PS51257">
    <property type="entry name" value="PROKAR_LIPOPROTEIN"/>
    <property type="match status" value="1"/>
</dbReference>
<evidence type="ECO:0000256" key="1">
    <source>
        <dbReference type="SAM" id="MobiDB-lite"/>
    </source>
</evidence>
<name>A0A1H6BFS5_9ACTN</name>
<feature type="region of interest" description="Disordered" evidence="1">
    <location>
        <begin position="36"/>
        <end position="57"/>
    </location>
</feature>
<proteinExistence type="predicted"/>
<dbReference type="EMBL" id="FNVO01000007">
    <property type="protein sequence ID" value="SEG59510.1"/>
    <property type="molecule type" value="Genomic_DNA"/>
</dbReference>
<protein>
    <recommendedName>
        <fullName evidence="4">Lipoprotein</fullName>
    </recommendedName>
</protein>
<evidence type="ECO:0008006" key="4">
    <source>
        <dbReference type="Google" id="ProtNLM"/>
    </source>
</evidence>
<sequence>MCGGRWGSQHGGMWKPISVLAGTAMVVTMSGCSVLSEADEGTPGDTKASTAAGSQGPRTFVLGQTVAGLSRDPESDGEGRLVVSANRRVFEDLPEYQTSGAAGAIYGTAPPPPRTVALGDDQVVVAGANGKFADPKAAIAVFQKSARGTLTDPADAPVTEVDPGPLGGSASCIELPTLSEDQKFTACYWADATTAGMAGMKGKSPQEVAGFMRRARQEVTQPA</sequence>
<accession>A0A1H6BFS5</accession>
<feature type="compositionally biased region" description="Polar residues" evidence="1">
    <location>
        <begin position="47"/>
        <end position="57"/>
    </location>
</feature>
<evidence type="ECO:0000313" key="3">
    <source>
        <dbReference type="Proteomes" id="UP000236723"/>
    </source>
</evidence>
<reference evidence="3" key="1">
    <citation type="submission" date="2016-10" db="EMBL/GenBank/DDBJ databases">
        <authorList>
            <person name="Varghese N."/>
            <person name="Submissions S."/>
        </authorList>
    </citation>
    <scope>NUCLEOTIDE SEQUENCE [LARGE SCALE GENOMIC DNA]</scope>
    <source>
        <strain evidence="3">DSM 43163</strain>
    </source>
</reference>
<gene>
    <name evidence="2" type="ORF">SAMN04489712_10773</name>
</gene>
<keyword evidence="3" id="KW-1185">Reference proteome</keyword>
<organism evidence="2 3">
    <name type="scientific">Thermomonospora echinospora</name>
    <dbReference type="NCBI Taxonomy" id="1992"/>
    <lineage>
        <taxon>Bacteria</taxon>
        <taxon>Bacillati</taxon>
        <taxon>Actinomycetota</taxon>
        <taxon>Actinomycetes</taxon>
        <taxon>Streptosporangiales</taxon>
        <taxon>Thermomonosporaceae</taxon>
        <taxon>Thermomonospora</taxon>
    </lineage>
</organism>
<dbReference type="AlphaFoldDB" id="A0A1H6BFS5"/>